<proteinExistence type="predicted"/>
<dbReference type="Proteomes" id="UP001417504">
    <property type="component" value="Unassembled WGS sequence"/>
</dbReference>
<feature type="compositionally biased region" description="Basic residues" evidence="1">
    <location>
        <begin position="63"/>
        <end position="85"/>
    </location>
</feature>
<reference evidence="2 3" key="1">
    <citation type="submission" date="2024-01" db="EMBL/GenBank/DDBJ databases">
        <title>Genome assemblies of Stephania.</title>
        <authorList>
            <person name="Yang L."/>
        </authorList>
    </citation>
    <scope>NUCLEOTIDE SEQUENCE [LARGE SCALE GENOMIC DNA]</scope>
    <source>
        <strain evidence="2">QJT</strain>
        <tissue evidence="2">Leaf</tissue>
    </source>
</reference>
<accession>A0AAP0IJH6</accession>
<keyword evidence="3" id="KW-1185">Reference proteome</keyword>
<protein>
    <submittedName>
        <fullName evidence="2">Uncharacterized protein</fullName>
    </submittedName>
</protein>
<evidence type="ECO:0000256" key="1">
    <source>
        <dbReference type="SAM" id="MobiDB-lite"/>
    </source>
</evidence>
<comment type="caution">
    <text evidence="2">The sequence shown here is derived from an EMBL/GenBank/DDBJ whole genome shotgun (WGS) entry which is preliminary data.</text>
</comment>
<name>A0AAP0IJH6_9MAGN</name>
<gene>
    <name evidence="2" type="ORF">Sjap_015494</name>
</gene>
<feature type="region of interest" description="Disordered" evidence="1">
    <location>
        <begin position="35"/>
        <end position="100"/>
    </location>
</feature>
<evidence type="ECO:0000313" key="2">
    <source>
        <dbReference type="EMBL" id="KAK9116547.1"/>
    </source>
</evidence>
<feature type="compositionally biased region" description="Basic and acidic residues" evidence="1">
    <location>
        <begin position="53"/>
        <end position="62"/>
    </location>
</feature>
<feature type="compositionally biased region" description="Basic and acidic residues" evidence="1">
    <location>
        <begin position="89"/>
        <end position="100"/>
    </location>
</feature>
<dbReference type="AlphaFoldDB" id="A0AAP0IJH6"/>
<sequence length="100" mass="11421">MIAPERHMVGKSTSVPLVAVKGIIGIRARTRVDTNRTAVERNSGKMGAHRKRRDDGKKEENWKKKKKTKKQMRIIKKKKEKRRAGQKGVQHEDFPGGHPS</sequence>
<organism evidence="2 3">
    <name type="scientific">Stephania japonica</name>
    <dbReference type="NCBI Taxonomy" id="461633"/>
    <lineage>
        <taxon>Eukaryota</taxon>
        <taxon>Viridiplantae</taxon>
        <taxon>Streptophyta</taxon>
        <taxon>Embryophyta</taxon>
        <taxon>Tracheophyta</taxon>
        <taxon>Spermatophyta</taxon>
        <taxon>Magnoliopsida</taxon>
        <taxon>Ranunculales</taxon>
        <taxon>Menispermaceae</taxon>
        <taxon>Menispermoideae</taxon>
        <taxon>Cissampelideae</taxon>
        <taxon>Stephania</taxon>
    </lineage>
</organism>
<dbReference type="EMBL" id="JBBNAE010000006">
    <property type="protein sequence ID" value="KAK9116547.1"/>
    <property type="molecule type" value="Genomic_DNA"/>
</dbReference>
<evidence type="ECO:0000313" key="3">
    <source>
        <dbReference type="Proteomes" id="UP001417504"/>
    </source>
</evidence>